<proteinExistence type="predicted"/>
<reference evidence="1" key="1">
    <citation type="submission" date="2023-04" db="EMBL/GenBank/DDBJ databases">
        <title>Ambrosiozyma monospora NBRC 10751.</title>
        <authorList>
            <person name="Ichikawa N."/>
            <person name="Sato H."/>
            <person name="Tonouchi N."/>
        </authorList>
    </citation>
    <scope>NUCLEOTIDE SEQUENCE</scope>
    <source>
        <strain evidence="1">NBRC 10751</strain>
    </source>
</reference>
<protein>
    <submittedName>
        <fullName evidence="1">Unnamed protein product</fullName>
    </submittedName>
</protein>
<dbReference type="Proteomes" id="UP001165064">
    <property type="component" value="Unassembled WGS sequence"/>
</dbReference>
<keyword evidence="2" id="KW-1185">Reference proteome</keyword>
<dbReference type="EMBL" id="BSXS01012480">
    <property type="protein sequence ID" value="GMF02425.1"/>
    <property type="molecule type" value="Genomic_DNA"/>
</dbReference>
<accession>A0ACB5U814</accession>
<sequence>MSIDIENDAAGVAGSGLHLNNLANPLIKDVELNDVLDTSSSTGQSTPIIEDDPYSSTSATSIIASV</sequence>
<gene>
    <name evidence="1" type="ORF">Amon02_001145900</name>
</gene>
<evidence type="ECO:0000313" key="2">
    <source>
        <dbReference type="Proteomes" id="UP001165064"/>
    </source>
</evidence>
<comment type="caution">
    <text evidence="1">The sequence shown here is derived from an EMBL/GenBank/DDBJ whole genome shotgun (WGS) entry which is preliminary data.</text>
</comment>
<evidence type="ECO:0000313" key="1">
    <source>
        <dbReference type="EMBL" id="GMF02425.1"/>
    </source>
</evidence>
<organism evidence="1 2">
    <name type="scientific">Ambrosiozyma monospora</name>
    <name type="common">Yeast</name>
    <name type="synonym">Endomycopsis monosporus</name>
    <dbReference type="NCBI Taxonomy" id="43982"/>
    <lineage>
        <taxon>Eukaryota</taxon>
        <taxon>Fungi</taxon>
        <taxon>Dikarya</taxon>
        <taxon>Ascomycota</taxon>
        <taxon>Saccharomycotina</taxon>
        <taxon>Pichiomycetes</taxon>
        <taxon>Pichiales</taxon>
        <taxon>Pichiaceae</taxon>
        <taxon>Ambrosiozyma</taxon>
    </lineage>
</organism>
<name>A0ACB5U814_AMBMO</name>